<feature type="region of interest" description="Disordered" evidence="1">
    <location>
        <begin position="494"/>
        <end position="522"/>
    </location>
</feature>
<dbReference type="STRING" id="914234.M2Q1S9"/>
<accession>M2Q1S9</accession>
<dbReference type="AlphaFoldDB" id="M2Q1S9"/>
<feature type="compositionally biased region" description="Basic and acidic residues" evidence="1">
    <location>
        <begin position="31"/>
        <end position="70"/>
    </location>
</feature>
<feature type="region of interest" description="Disordered" evidence="1">
    <location>
        <begin position="315"/>
        <end position="371"/>
    </location>
</feature>
<feature type="region of interest" description="Disordered" evidence="1">
    <location>
        <begin position="393"/>
        <end position="422"/>
    </location>
</feature>
<keyword evidence="3" id="KW-1185">Reference proteome</keyword>
<feature type="region of interest" description="Disordered" evidence="1">
    <location>
        <begin position="227"/>
        <end position="270"/>
    </location>
</feature>
<sequence>MACGTRASNKGKKVAAPDMPRSRRTSAQVRAEAEEKEAQQAAKEARTKKGKKAIKEMEDQARADEVKDPSVAEGARITRALLTKYGCSSEEEFHNLLQKAAAMKDEAAAPKEAPAEKTKVVEEHKDQPEPVQNEPMDAPSSPIPGDVEMAEPPTDFDIQAPGDDENLQMSYERTNLFVISEDDDTYLGMVAKAQAGYLVNRCDEGTTEYWRQCDGLREAAKSTALAFKQRQRDDDEDGLEDDRASKKVKISHNKENQHEAAGTHQMPKLVPANGSTVPTQPTAGSMLRLPPGKTIAAPTQSGSMLKLPLNKSTISAPTEPGSMLRLPPDVSISASAPTRPRPRPKPTGKAALGNTHNTTTTSGRAQPMNPHPQHVLALRSRLLYPWQKKFQKLPGSPLKLGGQSSAGSMPIRPETPVAKKTSNAPIANAQQTNADAPAFQLNSYGGLHDEDEKCERDAALSSPIRAGTRVTSQMMISLLESDEEPTMQIVAKPKARTAPTTKKATVATKKGKGKGRVKEEPTEVKLEDDAEVKYDPEALPAHVANSEHWIGVILPTYRRLMGCCTTPFSLPSNRALSLLQDLYDALFPDYPPENISGNPSHPMFKKANARVGDHRNDIAGAAATTVHEFFASQPEKFPDMEARVQYAEKTIEYDSFMYVKAEGDDIEQWTGTLRGPLVLKTLAKHFRALDGALEIKGYDLPIGAIALSATAVRRAFSLYAQRRVVFGVDKRGAQVPIIASTFQAPHQKGVGKLTKSDSDFSGKNWGPYLAVFMETTQGLEPEQLRRITRLAEAMAHKEGRPQPSAGHVTAVNSAGVKVRRHHISHSDVEDDDL</sequence>
<feature type="compositionally biased region" description="Low complexity" evidence="1">
    <location>
        <begin position="494"/>
        <end position="508"/>
    </location>
</feature>
<gene>
    <name evidence="2" type="ORF">CERSUDRAFT_78630</name>
</gene>
<dbReference type="OrthoDB" id="2800649at2759"/>
<feature type="region of interest" description="Disordered" evidence="1">
    <location>
        <begin position="1"/>
        <end position="70"/>
    </location>
</feature>
<evidence type="ECO:0000256" key="1">
    <source>
        <dbReference type="SAM" id="MobiDB-lite"/>
    </source>
</evidence>
<dbReference type="HOGENOM" id="CLU_340648_0_0_1"/>
<evidence type="ECO:0000313" key="2">
    <source>
        <dbReference type="EMBL" id="EMD30773.1"/>
    </source>
</evidence>
<evidence type="ECO:0000313" key="3">
    <source>
        <dbReference type="Proteomes" id="UP000016930"/>
    </source>
</evidence>
<dbReference type="EMBL" id="KB445850">
    <property type="protein sequence ID" value="EMD30773.1"/>
    <property type="molecule type" value="Genomic_DNA"/>
</dbReference>
<name>M2Q1S9_CERS8</name>
<dbReference type="Proteomes" id="UP000016930">
    <property type="component" value="Unassembled WGS sequence"/>
</dbReference>
<protein>
    <submittedName>
        <fullName evidence="2">Uncharacterized protein</fullName>
    </submittedName>
</protein>
<feature type="compositionally biased region" description="Basic and acidic residues" evidence="1">
    <location>
        <begin position="104"/>
        <end position="128"/>
    </location>
</feature>
<feature type="compositionally biased region" description="Polar residues" evidence="1">
    <location>
        <begin position="354"/>
        <end position="364"/>
    </location>
</feature>
<proteinExistence type="predicted"/>
<feature type="region of interest" description="Disordered" evidence="1">
    <location>
        <begin position="104"/>
        <end position="163"/>
    </location>
</feature>
<reference evidence="2 3" key="1">
    <citation type="journal article" date="2012" name="Proc. Natl. Acad. Sci. U.S.A.">
        <title>Comparative genomics of Ceriporiopsis subvermispora and Phanerochaete chrysosporium provide insight into selective ligninolysis.</title>
        <authorList>
            <person name="Fernandez-Fueyo E."/>
            <person name="Ruiz-Duenas F.J."/>
            <person name="Ferreira P."/>
            <person name="Floudas D."/>
            <person name="Hibbett D.S."/>
            <person name="Canessa P."/>
            <person name="Larrondo L.F."/>
            <person name="James T.Y."/>
            <person name="Seelenfreund D."/>
            <person name="Lobos S."/>
            <person name="Polanco R."/>
            <person name="Tello M."/>
            <person name="Honda Y."/>
            <person name="Watanabe T."/>
            <person name="Watanabe T."/>
            <person name="Ryu J.S."/>
            <person name="Kubicek C.P."/>
            <person name="Schmoll M."/>
            <person name="Gaskell J."/>
            <person name="Hammel K.E."/>
            <person name="St John F.J."/>
            <person name="Vanden Wymelenberg A."/>
            <person name="Sabat G."/>
            <person name="Splinter BonDurant S."/>
            <person name="Syed K."/>
            <person name="Yadav J.S."/>
            <person name="Doddapaneni H."/>
            <person name="Subramanian V."/>
            <person name="Lavin J.L."/>
            <person name="Oguiza J.A."/>
            <person name="Perez G."/>
            <person name="Pisabarro A.G."/>
            <person name="Ramirez L."/>
            <person name="Santoyo F."/>
            <person name="Master E."/>
            <person name="Coutinho P.M."/>
            <person name="Henrissat B."/>
            <person name="Lombard V."/>
            <person name="Magnuson J.K."/>
            <person name="Kuees U."/>
            <person name="Hori C."/>
            <person name="Igarashi K."/>
            <person name="Samejima M."/>
            <person name="Held B.W."/>
            <person name="Barry K.W."/>
            <person name="LaButti K.M."/>
            <person name="Lapidus A."/>
            <person name="Lindquist E.A."/>
            <person name="Lucas S.M."/>
            <person name="Riley R."/>
            <person name="Salamov A.A."/>
            <person name="Hoffmeister D."/>
            <person name="Schwenk D."/>
            <person name="Hadar Y."/>
            <person name="Yarden O."/>
            <person name="de Vries R.P."/>
            <person name="Wiebenga A."/>
            <person name="Stenlid J."/>
            <person name="Eastwood D."/>
            <person name="Grigoriev I.V."/>
            <person name="Berka R.M."/>
            <person name="Blanchette R.A."/>
            <person name="Kersten P."/>
            <person name="Martinez A.T."/>
            <person name="Vicuna R."/>
            <person name="Cullen D."/>
        </authorList>
    </citation>
    <scope>NUCLEOTIDE SEQUENCE [LARGE SCALE GENOMIC DNA]</scope>
    <source>
        <strain evidence="2 3">B</strain>
    </source>
</reference>
<organism evidence="2 3">
    <name type="scientific">Ceriporiopsis subvermispora (strain B)</name>
    <name type="common">White-rot fungus</name>
    <name type="synonym">Gelatoporia subvermispora</name>
    <dbReference type="NCBI Taxonomy" id="914234"/>
    <lineage>
        <taxon>Eukaryota</taxon>
        <taxon>Fungi</taxon>
        <taxon>Dikarya</taxon>
        <taxon>Basidiomycota</taxon>
        <taxon>Agaricomycotina</taxon>
        <taxon>Agaricomycetes</taxon>
        <taxon>Polyporales</taxon>
        <taxon>Gelatoporiaceae</taxon>
        <taxon>Gelatoporia</taxon>
    </lineage>
</organism>